<dbReference type="SUPFAM" id="SSF48371">
    <property type="entry name" value="ARM repeat"/>
    <property type="match status" value="1"/>
</dbReference>
<evidence type="ECO:0000313" key="1">
    <source>
        <dbReference type="EMBL" id="MBG6090896.1"/>
    </source>
</evidence>
<name>A0A931DNM0_9ACTN</name>
<protein>
    <submittedName>
        <fullName evidence="1">Uncharacterized protein</fullName>
    </submittedName>
</protein>
<comment type="caution">
    <text evidence="1">The sequence shown here is derived from an EMBL/GenBank/DDBJ whole genome shotgun (WGS) entry which is preliminary data.</text>
</comment>
<sequence>MRADDLLTEIEPLAYPARSRRLADLRRHAGDPSLHAMLDDLGGRGHYERSLALFVAAAVRDEESLARVAAMMRDPATDLALSAIEWAARLGVPYGPFEELLGDAPHAVRAAVYHGVRRFRRADLAERLIDVVAARWGEEEAATLLPACGERVVRERLDGMAHAVGNWHSLGWAHPGPVLDHAERVLPATPEGMRRFWWSWHGCGIAAAVRHAPDRVITLLERFSPADDLPFDLLPRMRELLTADPARTLPLLLAAERRHLLPGLLGRRAVREWVARRGGPDLVAVLRAVRDHVQVFTMLLRDCPPSRRDELFAAAMDGVDLAAAELDPRILDVLPHAARAREARRMLGLRQVAEHPARTWEVTSFLPFDEALPVLRKVARGSDADERARGYAALIRCAARARDPEVITRLLDTCLDRLRNEQDPVRAEAVGALSALPARLLRAAHVPAFTRIAEDALRARDCSYQTRRQLTELATSILRQGARDGDAELLALAFEVLRRLAGQTGTLHLPRLDEGLPAGREYALGRAMAAYLSRASARDDHRLALALAWALRRRATGVPEIEDALERALDAREDSVIRQAIDLWLAPPRTRAERVGRVVAREPSAVVFPRVFATIARERTDLLSLVLSDRPPSGRFRHPSVRYVPIAPRGWARRWTARQRTAYLESLHRVAGDVSAPTSDRGRAVAALADVPDAVPDDLRRYYDPELRRFFDDTDAYLARIALSSAVWLPSPEEVLPDLLDHASSDDAHVAMYAASRAARFVPPSALREALAPVIADGKITSRKEALRILLRERAPDAMDVVAAAWDDPEQHRDVRVAIASAARQHLSDPQARRILGEAARGPRELAQQVVGAPPYMIEERHRARYAALMLEVARSPAPQAVLAAIPALPPWASYDPGVAELLAGHVTALEDTATWRPALSALLSCALAGHGLAELATAAAGLAAAPDSPDAGAERDRPAGQRLAELVAQVRLLYGRDRGRAGPLVRALAGRLPEPLDAELIAAALPWDAPGVAADLDALAARPLGGVLATGRVARALAFGRYTHDLDGEAGFPFRGGAVPEPEEAHPHAARLAGRDDLASGLFACALTAHHGERTGWREEWRETLRRLRAHPHPDVAHAARALHTAAE</sequence>
<dbReference type="EMBL" id="JADOUA010000001">
    <property type="protein sequence ID" value="MBG6090896.1"/>
    <property type="molecule type" value="Genomic_DNA"/>
</dbReference>
<dbReference type="InterPro" id="IPR016024">
    <property type="entry name" value="ARM-type_fold"/>
</dbReference>
<proteinExistence type="predicted"/>
<organism evidence="1 2">
    <name type="scientific">Actinomadura viridis</name>
    <dbReference type="NCBI Taxonomy" id="58110"/>
    <lineage>
        <taxon>Bacteria</taxon>
        <taxon>Bacillati</taxon>
        <taxon>Actinomycetota</taxon>
        <taxon>Actinomycetes</taxon>
        <taxon>Streptosporangiales</taxon>
        <taxon>Thermomonosporaceae</taxon>
        <taxon>Actinomadura</taxon>
    </lineage>
</organism>
<accession>A0A931DNM0</accession>
<dbReference type="Proteomes" id="UP000614047">
    <property type="component" value="Unassembled WGS sequence"/>
</dbReference>
<reference evidence="1" key="1">
    <citation type="submission" date="2020-11" db="EMBL/GenBank/DDBJ databases">
        <title>Sequencing the genomes of 1000 actinobacteria strains.</title>
        <authorList>
            <person name="Klenk H.-P."/>
        </authorList>
    </citation>
    <scope>NUCLEOTIDE SEQUENCE</scope>
    <source>
        <strain evidence="1">DSM 43175</strain>
    </source>
</reference>
<gene>
    <name evidence="1" type="ORF">IW256_005009</name>
</gene>
<dbReference type="AlphaFoldDB" id="A0A931DNM0"/>
<dbReference type="RefSeq" id="WP_197013296.1">
    <property type="nucleotide sequence ID" value="NZ_BAABES010000001.1"/>
</dbReference>
<evidence type="ECO:0000313" key="2">
    <source>
        <dbReference type="Proteomes" id="UP000614047"/>
    </source>
</evidence>
<keyword evidence="2" id="KW-1185">Reference proteome</keyword>